<dbReference type="EMBL" id="ML977018">
    <property type="protein sequence ID" value="KAF1951275.1"/>
    <property type="molecule type" value="Genomic_DNA"/>
</dbReference>
<keyword evidence="2" id="KW-1185">Reference proteome</keyword>
<dbReference type="OrthoDB" id="9991317at2759"/>
<protein>
    <submittedName>
        <fullName evidence="1">Uncharacterized protein</fullName>
    </submittedName>
</protein>
<evidence type="ECO:0000313" key="1">
    <source>
        <dbReference type="EMBL" id="KAF1951275.1"/>
    </source>
</evidence>
<accession>A0A6A5TEN3</accession>
<sequence length="82" mass="9145">LLSLVSSRLLNNNDKQYILREFASLAFIAAAISLKVGKDECYTLELLELGCCIIMGLLLEMRMDISLLKEQHPGLAAEFESL</sequence>
<reference evidence="1" key="1">
    <citation type="journal article" date="2020" name="Stud. Mycol.">
        <title>101 Dothideomycetes genomes: a test case for predicting lifestyles and emergence of pathogens.</title>
        <authorList>
            <person name="Haridas S."/>
            <person name="Albert R."/>
            <person name="Binder M."/>
            <person name="Bloem J."/>
            <person name="Labutti K."/>
            <person name="Salamov A."/>
            <person name="Andreopoulos B."/>
            <person name="Baker S."/>
            <person name="Barry K."/>
            <person name="Bills G."/>
            <person name="Bluhm B."/>
            <person name="Cannon C."/>
            <person name="Castanera R."/>
            <person name="Culley D."/>
            <person name="Daum C."/>
            <person name="Ezra D."/>
            <person name="Gonzalez J."/>
            <person name="Henrissat B."/>
            <person name="Kuo A."/>
            <person name="Liang C."/>
            <person name="Lipzen A."/>
            <person name="Lutzoni F."/>
            <person name="Magnuson J."/>
            <person name="Mondo S."/>
            <person name="Nolan M."/>
            <person name="Ohm R."/>
            <person name="Pangilinan J."/>
            <person name="Park H.-J."/>
            <person name="Ramirez L."/>
            <person name="Alfaro M."/>
            <person name="Sun H."/>
            <person name="Tritt A."/>
            <person name="Yoshinaga Y."/>
            <person name="Zwiers L.-H."/>
            <person name="Turgeon B."/>
            <person name="Goodwin S."/>
            <person name="Spatafora J."/>
            <person name="Crous P."/>
            <person name="Grigoriev I."/>
        </authorList>
    </citation>
    <scope>NUCLEOTIDE SEQUENCE</scope>
    <source>
        <strain evidence="1">CBS 675.92</strain>
    </source>
</reference>
<proteinExistence type="predicted"/>
<dbReference type="AlphaFoldDB" id="A0A6A5TEN3"/>
<dbReference type="Proteomes" id="UP000800035">
    <property type="component" value="Unassembled WGS sequence"/>
</dbReference>
<feature type="non-terminal residue" evidence="1">
    <location>
        <position position="1"/>
    </location>
</feature>
<organism evidence="1 2">
    <name type="scientific">Byssothecium circinans</name>
    <dbReference type="NCBI Taxonomy" id="147558"/>
    <lineage>
        <taxon>Eukaryota</taxon>
        <taxon>Fungi</taxon>
        <taxon>Dikarya</taxon>
        <taxon>Ascomycota</taxon>
        <taxon>Pezizomycotina</taxon>
        <taxon>Dothideomycetes</taxon>
        <taxon>Pleosporomycetidae</taxon>
        <taxon>Pleosporales</taxon>
        <taxon>Massarineae</taxon>
        <taxon>Massarinaceae</taxon>
        <taxon>Byssothecium</taxon>
    </lineage>
</organism>
<gene>
    <name evidence="1" type="ORF">CC80DRAFT_425026</name>
</gene>
<evidence type="ECO:0000313" key="2">
    <source>
        <dbReference type="Proteomes" id="UP000800035"/>
    </source>
</evidence>
<name>A0A6A5TEN3_9PLEO</name>